<organism evidence="7 8">
    <name type="scientific">Candidatus Eubacterium avistercoris</name>
    <dbReference type="NCBI Taxonomy" id="2838567"/>
    <lineage>
        <taxon>Bacteria</taxon>
        <taxon>Bacillati</taxon>
        <taxon>Bacillota</taxon>
        <taxon>Clostridia</taxon>
        <taxon>Eubacteriales</taxon>
        <taxon>Eubacteriaceae</taxon>
        <taxon>Eubacterium</taxon>
    </lineage>
</organism>
<sequence length="289" mass="32647">MRYEGVVYRPPSEAYSLIVQLTVGCAHNGCTFCTMYKDKTFRIRPVKEILEDFAEGAARYGDRVRRIFLADGDALVMKTEELLEILSFARENFPSLGRISSYGTPGDILRKTKEELTRLRKAGLELIYMGAESGCQQVLRSVNKGASRDEIIAAGKKLKACGMEASVTLISGLGGRKLLKEHAVDSASLISEINPRYVGFLTLMLDEDAPIMEQIKRKELELLEPQEVLEEMRLFLQHVHSEGTIFRSNHASNYIALKGTLDGDIPRMLAQLEEIEKEQRFRPERFRAL</sequence>
<evidence type="ECO:0000256" key="1">
    <source>
        <dbReference type="ARBA" id="ARBA00001966"/>
    </source>
</evidence>
<dbReference type="InterPro" id="IPR013785">
    <property type="entry name" value="Aldolase_TIM"/>
</dbReference>
<dbReference type="EMBL" id="DXCH01000142">
    <property type="protein sequence ID" value="HIZ07292.1"/>
    <property type="molecule type" value="Genomic_DNA"/>
</dbReference>
<evidence type="ECO:0000256" key="5">
    <source>
        <dbReference type="ARBA" id="ARBA00023014"/>
    </source>
</evidence>
<dbReference type="GO" id="GO:0003824">
    <property type="term" value="F:catalytic activity"/>
    <property type="evidence" value="ECO:0007669"/>
    <property type="project" value="InterPro"/>
</dbReference>
<dbReference type="InterPro" id="IPR007197">
    <property type="entry name" value="rSAM"/>
</dbReference>
<dbReference type="InterPro" id="IPR006638">
    <property type="entry name" value="Elp3/MiaA/NifB-like_rSAM"/>
</dbReference>
<dbReference type="SFLD" id="SFLDG01082">
    <property type="entry name" value="B12-binding_domain_containing"/>
    <property type="match status" value="1"/>
</dbReference>
<dbReference type="Gene3D" id="3.20.20.70">
    <property type="entry name" value="Aldolase class I"/>
    <property type="match status" value="1"/>
</dbReference>
<comment type="cofactor">
    <cofactor evidence="1">
        <name>[4Fe-4S] cluster</name>
        <dbReference type="ChEBI" id="CHEBI:49883"/>
    </cofactor>
</comment>
<evidence type="ECO:0000313" key="7">
    <source>
        <dbReference type="EMBL" id="HIZ07292.1"/>
    </source>
</evidence>
<dbReference type="AlphaFoldDB" id="A0A9D2D289"/>
<dbReference type="GO" id="GO:0046872">
    <property type="term" value="F:metal ion binding"/>
    <property type="evidence" value="ECO:0007669"/>
    <property type="project" value="UniProtKB-KW"/>
</dbReference>
<keyword evidence="5" id="KW-0411">Iron-sulfur</keyword>
<protein>
    <submittedName>
        <fullName evidence="7">Radical SAM protein</fullName>
    </submittedName>
</protein>
<dbReference type="PROSITE" id="PS51257">
    <property type="entry name" value="PROKAR_LIPOPROTEIN"/>
    <property type="match status" value="1"/>
</dbReference>
<keyword evidence="4" id="KW-0408">Iron</keyword>
<evidence type="ECO:0000313" key="8">
    <source>
        <dbReference type="Proteomes" id="UP000824024"/>
    </source>
</evidence>
<gene>
    <name evidence="7" type="ORF">IAA08_05085</name>
</gene>
<dbReference type="Proteomes" id="UP000824024">
    <property type="component" value="Unassembled WGS sequence"/>
</dbReference>
<dbReference type="PROSITE" id="PS51918">
    <property type="entry name" value="RADICAL_SAM"/>
    <property type="match status" value="1"/>
</dbReference>
<comment type="caution">
    <text evidence="7">The sequence shown here is derived from an EMBL/GenBank/DDBJ whole genome shotgun (WGS) entry which is preliminary data.</text>
</comment>
<keyword evidence="3" id="KW-0479">Metal-binding</keyword>
<proteinExistence type="predicted"/>
<dbReference type="PANTHER" id="PTHR43409:SF4">
    <property type="entry name" value="RADICAL SAM SUPERFAMILY PROTEIN"/>
    <property type="match status" value="1"/>
</dbReference>
<evidence type="ECO:0000256" key="4">
    <source>
        <dbReference type="ARBA" id="ARBA00023004"/>
    </source>
</evidence>
<dbReference type="Pfam" id="PF04055">
    <property type="entry name" value="Radical_SAM"/>
    <property type="match status" value="1"/>
</dbReference>
<evidence type="ECO:0000259" key="6">
    <source>
        <dbReference type="PROSITE" id="PS51918"/>
    </source>
</evidence>
<dbReference type="GO" id="GO:0051536">
    <property type="term" value="F:iron-sulfur cluster binding"/>
    <property type="evidence" value="ECO:0007669"/>
    <property type="project" value="UniProtKB-KW"/>
</dbReference>
<dbReference type="SUPFAM" id="SSF102114">
    <property type="entry name" value="Radical SAM enzymes"/>
    <property type="match status" value="1"/>
</dbReference>
<dbReference type="SMART" id="SM00729">
    <property type="entry name" value="Elp3"/>
    <property type="match status" value="1"/>
</dbReference>
<keyword evidence="2" id="KW-0949">S-adenosyl-L-methionine</keyword>
<feature type="domain" description="Radical SAM core" evidence="6">
    <location>
        <begin position="9"/>
        <end position="247"/>
    </location>
</feature>
<dbReference type="SFLD" id="SFLDS00029">
    <property type="entry name" value="Radical_SAM"/>
    <property type="match status" value="1"/>
</dbReference>
<reference evidence="7" key="1">
    <citation type="journal article" date="2021" name="PeerJ">
        <title>Extensive microbial diversity within the chicken gut microbiome revealed by metagenomics and culture.</title>
        <authorList>
            <person name="Gilroy R."/>
            <person name="Ravi A."/>
            <person name="Getino M."/>
            <person name="Pursley I."/>
            <person name="Horton D.L."/>
            <person name="Alikhan N.F."/>
            <person name="Baker D."/>
            <person name="Gharbi K."/>
            <person name="Hall N."/>
            <person name="Watson M."/>
            <person name="Adriaenssens E.M."/>
            <person name="Foster-Nyarko E."/>
            <person name="Jarju S."/>
            <person name="Secka A."/>
            <person name="Antonio M."/>
            <person name="Oren A."/>
            <person name="Chaudhuri R.R."/>
            <person name="La Ragione R."/>
            <person name="Hildebrand F."/>
            <person name="Pallen M.J."/>
        </authorList>
    </citation>
    <scope>NUCLEOTIDE SEQUENCE</scope>
    <source>
        <strain evidence="7">CHK192-9172</strain>
    </source>
</reference>
<dbReference type="PANTHER" id="PTHR43409">
    <property type="entry name" value="ANAEROBIC MAGNESIUM-PROTOPORPHYRIN IX MONOMETHYL ESTER CYCLASE-RELATED"/>
    <property type="match status" value="1"/>
</dbReference>
<dbReference type="InterPro" id="IPR051198">
    <property type="entry name" value="BchE-like"/>
</dbReference>
<name>A0A9D2D289_9FIRM</name>
<evidence type="ECO:0000256" key="2">
    <source>
        <dbReference type="ARBA" id="ARBA00022691"/>
    </source>
</evidence>
<evidence type="ECO:0000256" key="3">
    <source>
        <dbReference type="ARBA" id="ARBA00022723"/>
    </source>
</evidence>
<reference evidence="7" key="2">
    <citation type="submission" date="2021-04" db="EMBL/GenBank/DDBJ databases">
        <authorList>
            <person name="Gilroy R."/>
        </authorList>
    </citation>
    <scope>NUCLEOTIDE SEQUENCE</scope>
    <source>
        <strain evidence="7">CHK192-9172</strain>
    </source>
</reference>
<dbReference type="InterPro" id="IPR058240">
    <property type="entry name" value="rSAM_sf"/>
</dbReference>
<dbReference type="SFLD" id="SFLDG01095">
    <property type="entry name" value="Uncharacterised_Radical_SAM_Su"/>
    <property type="match status" value="1"/>
</dbReference>
<accession>A0A9D2D289</accession>
<dbReference type="CDD" id="cd01335">
    <property type="entry name" value="Radical_SAM"/>
    <property type="match status" value="1"/>
</dbReference>